<name>X1NC65_9ZZZZ</name>
<evidence type="ECO:0000313" key="1">
    <source>
        <dbReference type="EMBL" id="GAI24410.1"/>
    </source>
</evidence>
<reference evidence="1" key="1">
    <citation type="journal article" date="2014" name="Front. Microbiol.">
        <title>High frequency of phylogenetically diverse reductive dehalogenase-homologous genes in deep subseafloor sedimentary metagenomes.</title>
        <authorList>
            <person name="Kawai M."/>
            <person name="Futagami T."/>
            <person name="Toyoda A."/>
            <person name="Takaki Y."/>
            <person name="Nishi S."/>
            <person name="Hori S."/>
            <person name="Arai W."/>
            <person name="Tsubouchi T."/>
            <person name="Morono Y."/>
            <person name="Uchiyama I."/>
            <person name="Ito T."/>
            <person name="Fujiyama A."/>
            <person name="Inagaki F."/>
            <person name="Takami H."/>
        </authorList>
    </citation>
    <scope>NUCLEOTIDE SEQUENCE</scope>
    <source>
        <strain evidence="1">Expedition CK06-06</strain>
    </source>
</reference>
<gene>
    <name evidence="1" type="ORF">S06H3_33742</name>
</gene>
<organism evidence="1">
    <name type="scientific">marine sediment metagenome</name>
    <dbReference type="NCBI Taxonomy" id="412755"/>
    <lineage>
        <taxon>unclassified sequences</taxon>
        <taxon>metagenomes</taxon>
        <taxon>ecological metagenomes</taxon>
    </lineage>
</organism>
<proteinExistence type="predicted"/>
<comment type="caution">
    <text evidence="1">The sequence shown here is derived from an EMBL/GenBank/DDBJ whole genome shotgun (WGS) entry which is preliminary data.</text>
</comment>
<sequence>PIFAVLEDSAPSMAIIKSAISAYVYKNFVD</sequence>
<feature type="non-terminal residue" evidence="1">
    <location>
        <position position="1"/>
    </location>
</feature>
<dbReference type="EMBL" id="BARV01020174">
    <property type="protein sequence ID" value="GAI24410.1"/>
    <property type="molecule type" value="Genomic_DNA"/>
</dbReference>
<protein>
    <submittedName>
        <fullName evidence="1">Uncharacterized protein</fullName>
    </submittedName>
</protein>
<dbReference type="AlphaFoldDB" id="X1NC65"/>
<accession>X1NC65</accession>